<dbReference type="PANTHER" id="PTHR19879">
    <property type="entry name" value="TRANSCRIPTION INITIATION FACTOR TFIID"/>
    <property type="match status" value="1"/>
</dbReference>
<gene>
    <name evidence="5" type="ORF">FPZ41_23370</name>
</gene>
<feature type="region of interest" description="Disordered" evidence="2">
    <location>
        <begin position="519"/>
        <end position="544"/>
    </location>
</feature>
<reference evidence="5 6" key="1">
    <citation type="submission" date="2019-09" db="EMBL/GenBank/DDBJ databases">
        <authorList>
            <person name="Duangmal K."/>
            <person name="Teo W.F.A."/>
            <person name="Lipun K."/>
        </authorList>
    </citation>
    <scope>NUCLEOTIDE SEQUENCE [LARGE SCALE GENOMIC DNA]</scope>
    <source>
        <strain evidence="5 6">K1PN6</strain>
    </source>
</reference>
<dbReference type="EMBL" id="VMNX01000092">
    <property type="protein sequence ID" value="MPY51335.1"/>
    <property type="molecule type" value="Genomic_DNA"/>
</dbReference>
<comment type="caution">
    <text evidence="5">The sequence shown here is derived from an EMBL/GenBank/DDBJ whole genome shotgun (WGS) entry which is preliminary data.</text>
</comment>
<dbReference type="GO" id="GO:0004197">
    <property type="term" value="F:cysteine-type endopeptidase activity"/>
    <property type="evidence" value="ECO:0007669"/>
    <property type="project" value="InterPro"/>
</dbReference>
<dbReference type="InterPro" id="IPR036322">
    <property type="entry name" value="WD40_repeat_dom_sf"/>
</dbReference>
<feature type="repeat" description="WD" evidence="1">
    <location>
        <begin position="974"/>
        <end position="1006"/>
    </location>
</feature>
<organism evidence="5 6">
    <name type="scientific">Streptomyces acidicola</name>
    <dbReference type="NCBI Taxonomy" id="2596892"/>
    <lineage>
        <taxon>Bacteria</taxon>
        <taxon>Bacillati</taxon>
        <taxon>Actinomycetota</taxon>
        <taxon>Actinomycetes</taxon>
        <taxon>Kitasatosporales</taxon>
        <taxon>Streptomycetaceae</taxon>
        <taxon>Streptomyces</taxon>
    </lineage>
</organism>
<dbReference type="PROSITE" id="PS50294">
    <property type="entry name" value="WD_REPEATS_REGION"/>
    <property type="match status" value="2"/>
</dbReference>
<name>A0A5N8WYQ3_9ACTN</name>
<dbReference type="Pfam" id="PF00656">
    <property type="entry name" value="Peptidase_C14"/>
    <property type="match status" value="1"/>
</dbReference>
<keyword evidence="6" id="KW-1185">Reference proteome</keyword>
<evidence type="ECO:0000259" key="4">
    <source>
        <dbReference type="Pfam" id="PF20703"/>
    </source>
</evidence>
<feature type="repeat" description="WD" evidence="1">
    <location>
        <begin position="840"/>
        <end position="871"/>
    </location>
</feature>
<dbReference type="InterPro" id="IPR001680">
    <property type="entry name" value="WD40_rpt"/>
</dbReference>
<dbReference type="NCBIfam" id="NF047832">
    <property type="entry name" value="caspase_w_EACC1"/>
    <property type="match status" value="1"/>
</dbReference>
<dbReference type="SMART" id="SM00320">
    <property type="entry name" value="WD40"/>
    <property type="match status" value="8"/>
</dbReference>
<evidence type="ECO:0000259" key="3">
    <source>
        <dbReference type="Pfam" id="PF00656"/>
    </source>
</evidence>
<sequence length="1548" mass="165958">MSSPGPRLAAATVTGLAAPGARAVLVGTGSHGAGSTLPGLPSVEATLDDLERVLREVCGMAPEQVRRVDPEAGAAEVVTALEEAVEQATGVVLFCHVGHGLLGPGDELYLATHGCLAADRIAQAVPYRTVRDLLGAAPGGSVVVLDCCFSGRATAPDGGHARDPFVSARPAGSFLLSSASYFALSFAPEGERHTLFGGRLLELLEHGDPGGPPLLTLDRLHLCLDRALRDGPARPHRDSEGTMGALVVAPNRAYSTGSTSPAEPPADVPCPYPGMEPFQPEDHRWFFGRQEQTTQLLAAVRDTRTGHPVILMGASGTGKSSLLRAGLLAGLERAHEAGDRTAPGPALLLAAPGPRPLRALAEFWAQATGRPAAEVEASLADGDFPPPLPGRTACRLLVVDQFEEVFTRCRDTTERARFLRALCGAEEEVCGAEEEESESGEEHRPAKDPADHVRPRVVLAVRADHYGNCLAHPGLRDALNATAPLNLPPLGERALRAAIEGPAADAGLVLEDGLTDRILHDLNQPGGGGGEEPDEPGQPSGQAPALPFLAHALRETWLRRSGAVLTLAGYQATGGIWRSVTTSAEDLYQSLDEAGRGVLRDLLLRMIHLAPGTEPVPRRVAHADLPTGRDGADRERVTSVRDRLTAARLVSTDDDGVRIAHEALLRAWPRLRSWILDARAELITHQRLAEAASTWSEHAHDRDYLFTGSRLAAVRPWLETDPGKHGSGIALTDTERQFLHACVRADRRARRRRRLTTTSLICLALLLTVAGTVAVVERDRSRQRAAELASKRIATQADALRPENPAAALDMSLAAYRTAPTAEARASLLRSALTPVSMTLTGHKDTVNSVVYRKDGELLASSSRDGTVHLWHTGDPYRPAPGPVLRTGGDGATLAWHPDGRYLTAHTENALYIWDLRVPDRPRQVTRVPADTGGILQAALSPDGNTLAVPAAGGKVWLWDLRDPENPTATTARVAEETRDVLSVAFHPDSRILATTATDAALRLWNTTGPGAPRPLGTARNAALISATFSPDGRTVAGGYGTGGVHTFDVADPARPKQISSTLNGVYPTYIELAYRPDGKYLAAVSMSGRMHTYDISFPSDHRTPTTGTPVPRTSQARSVAFRPDGRGIVSGDLKGRILLWNPPPRALPGPLLDATRTPGDAFDAEGRHLATGGTDGTPARIWDVDDGPAPQPVATLPEPWTAPRFLPGRQVLISRDTDYTRMKLWSLQKRSLRPGHEFRPASGKLAIRRDGRMLALQERDGGALQLWDIRQPDHPRRLGRIPVEGKDDLPAFVGQDLFIVADADGTQLWDISDPRQPRRGSQVKGRADQLLSYEKRHLLITSADQDEDQDSALSTAPTTVWDLSENGSARKLRDDITAKPHDTTLITGDLLATLSGSGEPALWKLDAPWRGTALQGSLSGFDNITTHPETGLVAASREEGRSRSLALWRLPDSDASDDAGTTELLSYAPGLGEDTIGPSIREFGPRGDILVLNATLGPWRSFSDGLLLVDTDPGRLADTLCSVRPQPVPDELWQETLPDLPYEAPCT</sequence>
<dbReference type="Gene3D" id="3.40.50.1460">
    <property type="match status" value="1"/>
</dbReference>
<accession>A0A5N8WYQ3</accession>
<feature type="domain" description="Peptidase C14 caspase" evidence="3">
    <location>
        <begin position="46"/>
        <end position="208"/>
    </location>
</feature>
<dbReference type="InterPro" id="IPR011600">
    <property type="entry name" value="Pept_C14_caspase"/>
</dbReference>
<dbReference type="Proteomes" id="UP000373149">
    <property type="component" value="Unassembled WGS sequence"/>
</dbReference>
<dbReference type="Pfam" id="PF00400">
    <property type="entry name" value="WD40"/>
    <property type="match status" value="2"/>
</dbReference>
<dbReference type="GO" id="GO:0006508">
    <property type="term" value="P:proteolysis"/>
    <property type="evidence" value="ECO:0007669"/>
    <property type="project" value="InterPro"/>
</dbReference>
<protein>
    <submittedName>
        <fullName evidence="5">Uncharacterized protein</fullName>
    </submittedName>
</protein>
<dbReference type="SUPFAM" id="SSF51004">
    <property type="entry name" value="C-terminal (heme d1) domain of cytochrome cd1-nitrite reductase"/>
    <property type="match status" value="1"/>
</dbReference>
<keyword evidence="1" id="KW-0853">WD repeat</keyword>
<proteinExistence type="predicted"/>
<dbReference type="InterPro" id="IPR049052">
    <property type="entry name" value="nSTAND1"/>
</dbReference>
<dbReference type="InterPro" id="IPR027417">
    <property type="entry name" value="P-loop_NTPase"/>
</dbReference>
<dbReference type="Pfam" id="PF20703">
    <property type="entry name" value="nSTAND1"/>
    <property type="match status" value="1"/>
</dbReference>
<dbReference type="SUPFAM" id="SSF52540">
    <property type="entry name" value="P-loop containing nucleoside triphosphate hydrolases"/>
    <property type="match status" value="1"/>
</dbReference>
<feature type="region of interest" description="Disordered" evidence="2">
    <location>
        <begin position="431"/>
        <end position="451"/>
    </location>
</feature>
<evidence type="ECO:0000313" key="5">
    <source>
        <dbReference type="EMBL" id="MPY51335.1"/>
    </source>
</evidence>
<dbReference type="Gene3D" id="2.130.10.10">
    <property type="entry name" value="YVTN repeat-like/Quinoprotein amine dehydrogenase"/>
    <property type="match status" value="4"/>
</dbReference>
<dbReference type="PANTHER" id="PTHR19879:SF9">
    <property type="entry name" value="TRANSCRIPTION INITIATION FACTOR TFIID SUBUNIT 5"/>
    <property type="match status" value="1"/>
</dbReference>
<dbReference type="RefSeq" id="WP_152865605.1">
    <property type="nucleotide sequence ID" value="NZ_VMNX01000092.1"/>
</dbReference>
<evidence type="ECO:0000256" key="1">
    <source>
        <dbReference type="PROSITE-ProRule" id="PRU00221"/>
    </source>
</evidence>
<dbReference type="SUPFAM" id="SSF101908">
    <property type="entry name" value="Putative isomerase YbhE"/>
    <property type="match status" value="1"/>
</dbReference>
<dbReference type="SUPFAM" id="SSF50978">
    <property type="entry name" value="WD40 repeat-like"/>
    <property type="match status" value="1"/>
</dbReference>
<dbReference type="PROSITE" id="PS50082">
    <property type="entry name" value="WD_REPEATS_2"/>
    <property type="match status" value="2"/>
</dbReference>
<dbReference type="InterPro" id="IPR011048">
    <property type="entry name" value="Haem_d1_sf"/>
</dbReference>
<evidence type="ECO:0000256" key="2">
    <source>
        <dbReference type="SAM" id="MobiDB-lite"/>
    </source>
</evidence>
<dbReference type="InterPro" id="IPR015943">
    <property type="entry name" value="WD40/YVTN_repeat-like_dom_sf"/>
</dbReference>
<feature type="compositionally biased region" description="Basic and acidic residues" evidence="2">
    <location>
        <begin position="440"/>
        <end position="451"/>
    </location>
</feature>
<evidence type="ECO:0000313" key="6">
    <source>
        <dbReference type="Proteomes" id="UP000373149"/>
    </source>
</evidence>
<feature type="domain" description="Novel STAND NTPase 1" evidence="4">
    <location>
        <begin position="271"/>
        <end position="702"/>
    </location>
</feature>